<reference evidence="1 2" key="1">
    <citation type="submission" date="2021-06" db="EMBL/GenBank/DDBJ databases">
        <authorList>
            <person name="Sun Q."/>
            <person name="Li D."/>
        </authorList>
    </citation>
    <scope>NUCLEOTIDE SEQUENCE [LARGE SCALE GENOMIC DNA]</scope>
    <source>
        <strain evidence="1 2">MSJ-11</strain>
    </source>
</reference>
<evidence type="ECO:0000313" key="1">
    <source>
        <dbReference type="EMBL" id="MBU5485256.1"/>
    </source>
</evidence>
<organism evidence="1 2">
    <name type="scientific">Clostridium mobile</name>
    <dbReference type="NCBI Taxonomy" id="2841512"/>
    <lineage>
        <taxon>Bacteria</taxon>
        <taxon>Bacillati</taxon>
        <taxon>Bacillota</taxon>
        <taxon>Clostridia</taxon>
        <taxon>Eubacteriales</taxon>
        <taxon>Clostridiaceae</taxon>
        <taxon>Clostridium</taxon>
    </lineage>
</organism>
<dbReference type="EMBL" id="JAHLQF010000003">
    <property type="protein sequence ID" value="MBU5485256.1"/>
    <property type="molecule type" value="Genomic_DNA"/>
</dbReference>
<keyword evidence="2" id="KW-1185">Reference proteome</keyword>
<accession>A0ABS6EJ77</accession>
<name>A0ABS6EJ77_9CLOT</name>
<proteinExistence type="predicted"/>
<sequence>MKTTINYGLKKPEGTDVVNIEDLNYNADVIDKKIKEVDTKASNIKVPVTSVNGKTGAVTLAVSDLGAVPTSRKVNNKPLSADIALSANDIKTSSGSTVESQLAQKATKTEVGNINDTTLPAELRGKSLTEMAKINFTSGVNAKDDIRNAVNSKGGSVPINPTVINLVDSINKLAVIDLIKLRSRILDITRKGDNLFKWYITQNGEFVTIKIVDSKDVYIEKYNLDNVLVNSTKIYTSASSIHYAIFSMYRGHVVLFGSNPDMLGITKDGVLKYSNLGYFSSNRESKSHKCLVDNGRNEFVVEATGDGYVRTYTTGGTVIDATAHTAKYRTADTYGYDNNYLYLRIPGYDHTFYVELYSGRVSYANQYNMIDEYLKPSIYFSTLSRTIY</sequence>
<dbReference type="RefSeq" id="WP_216439811.1">
    <property type="nucleotide sequence ID" value="NZ_JAHLQF010000003.1"/>
</dbReference>
<evidence type="ECO:0000313" key="2">
    <source>
        <dbReference type="Proteomes" id="UP000726170"/>
    </source>
</evidence>
<comment type="caution">
    <text evidence="1">The sequence shown here is derived from an EMBL/GenBank/DDBJ whole genome shotgun (WGS) entry which is preliminary data.</text>
</comment>
<gene>
    <name evidence="1" type="ORF">KQI86_13010</name>
</gene>
<protein>
    <submittedName>
        <fullName evidence="1">Uncharacterized protein</fullName>
    </submittedName>
</protein>
<dbReference type="Proteomes" id="UP000726170">
    <property type="component" value="Unassembled WGS sequence"/>
</dbReference>